<keyword evidence="1" id="KW-0238">DNA-binding</keyword>
<keyword evidence="2" id="KW-0597">Phosphoprotein</keyword>
<evidence type="ECO:0000256" key="1">
    <source>
        <dbReference type="ARBA" id="ARBA00023125"/>
    </source>
</evidence>
<sequence>MDYRGNGNGTECPQEQPHRILIVDDHPLSCKGYELIIQMGIQKGILPYFDIEIIHSLEAAYRLFIEESFTCDMVLLDICMKPFPEQNLFSGDDLGRWVIEKYPKIKILVMTSLLERHRLGNILKTLNPLGFLIKSEVDELNLVQAVRSVLRGIPFYSATIMEVMRNRFVSDIQLDLEEKTFIWLLSQGTPTKEIPEQLHWSLSKVEKRKRALRKKLGVENNTTMALVKKAKELGII</sequence>
<feature type="domain" description="Response regulatory" evidence="3">
    <location>
        <begin position="19"/>
        <end position="149"/>
    </location>
</feature>
<dbReference type="InterPro" id="IPR011006">
    <property type="entry name" value="CheY-like_superfamily"/>
</dbReference>
<dbReference type="InterPro" id="IPR001789">
    <property type="entry name" value="Sig_transdc_resp-reg_receiver"/>
</dbReference>
<name>A0A6I5KWX2_9FLAO</name>
<dbReference type="PANTHER" id="PTHR45566">
    <property type="entry name" value="HTH-TYPE TRANSCRIPTIONAL REGULATOR YHJB-RELATED"/>
    <property type="match status" value="1"/>
</dbReference>
<evidence type="ECO:0000313" key="5">
    <source>
        <dbReference type="Proteomes" id="UP000468707"/>
    </source>
</evidence>
<feature type="modified residue" description="4-aspartylphosphate" evidence="2">
    <location>
        <position position="77"/>
    </location>
</feature>
<gene>
    <name evidence="4" type="ORF">GTK07_01170</name>
</gene>
<organism evidence="4 5">
    <name type="scientific">Flagellimonas sediminis</name>
    <dbReference type="NCBI Taxonomy" id="2696468"/>
    <lineage>
        <taxon>Bacteria</taxon>
        <taxon>Pseudomonadati</taxon>
        <taxon>Bacteroidota</taxon>
        <taxon>Flavobacteriia</taxon>
        <taxon>Flavobacteriales</taxon>
        <taxon>Flavobacteriaceae</taxon>
        <taxon>Flagellimonas</taxon>
    </lineage>
</organism>
<protein>
    <recommendedName>
        <fullName evidence="3">Response regulatory domain-containing protein</fullName>
    </recommendedName>
</protein>
<keyword evidence="5" id="KW-1185">Reference proteome</keyword>
<dbReference type="EMBL" id="JAAAMI010000001">
    <property type="protein sequence ID" value="NDV41921.1"/>
    <property type="molecule type" value="Genomic_DNA"/>
</dbReference>
<dbReference type="InterPro" id="IPR036388">
    <property type="entry name" value="WH-like_DNA-bd_sf"/>
</dbReference>
<dbReference type="PANTHER" id="PTHR45566:SF1">
    <property type="entry name" value="HTH-TYPE TRANSCRIPTIONAL REGULATOR YHJB-RELATED"/>
    <property type="match status" value="1"/>
</dbReference>
<dbReference type="GO" id="GO:0006355">
    <property type="term" value="P:regulation of DNA-templated transcription"/>
    <property type="evidence" value="ECO:0007669"/>
    <property type="project" value="InterPro"/>
</dbReference>
<evidence type="ECO:0000256" key="2">
    <source>
        <dbReference type="PROSITE-ProRule" id="PRU00169"/>
    </source>
</evidence>
<dbReference type="RefSeq" id="WP_163632104.1">
    <property type="nucleotide sequence ID" value="NZ_JAAAMI010000001.1"/>
</dbReference>
<evidence type="ECO:0000313" key="4">
    <source>
        <dbReference type="EMBL" id="NDV41921.1"/>
    </source>
</evidence>
<dbReference type="SUPFAM" id="SSF52172">
    <property type="entry name" value="CheY-like"/>
    <property type="match status" value="1"/>
</dbReference>
<proteinExistence type="predicted"/>
<dbReference type="SUPFAM" id="SSF46894">
    <property type="entry name" value="C-terminal effector domain of the bipartite response regulators"/>
    <property type="match status" value="1"/>
</dbReference>
<dbReference type="Gene3D" id="1.10.10.10">
    <property type="entry name" value="Winged helix-like DNA-binding domain superfamily/Winged helix DNA-binding domain"/>
    <property type="match status" value="1"/>
</dbReference>
<accession>A0A6I5KWX2</accession>
<dbReference type="GO" id="GO:0003677">
    <property type="term" value="F:DNA binding"/>
    <property type="evidence" value="ECO:0007669"/>
    <property type="project" value="UniProtKB-KW"/>
</dbReference>
<dbReference type="InterPro" id="IPR016032">
    <property type="entry name" value="Sig_transdc_resp-reg_C-effctor"/>
</dbReference>
<dbReference type="PROSITE" id="PS50110">
    <property type="entry name" value="RESPONSE_REGULATORY"/>
    <property type="match status" value="1"/>
</dbReference>
<reference evidence="4 5" key="1">
    <citation type="submission" date="2020-01" db="EMBL/GenBank/DDBJ databases">
        <title>Muricauda sediminis sp.nov. 40Bstr401.</title>
        <authorList>
            <person name="Xue Z."/>
            <person name="Zhu S."/>
            <person name="Ren N."/>
            <person name="Chen T."/>
            <person name="Chen X."/>
            <person name="Chen J."/>
            <person name="Yang J."/>
        </authorList>
    </citation>
    <scope>NUCLEOTIDE SEQUENCE [LARGE SCALE GENOMIC DNA]</scope>
    <source>
        <strain evidence="4 5">40Bstr401</strain>
    </source>
</reference>
<dbReference type="InterPro" id="IPR051015">
    <property type="entry name" value="EvgA-like"/>
</dbReference>
<comment type="caution">
    <text evidence="4">The sequence shown here is derived from an EMBL/GenBank/DDBJ whole genome shotgun (WGS) entry which is preliminary data.</text>
</comment>
<dbReference type="AlphaFoldDB" id="A0A6I5KWX2"/>
<dbReference type="GO" id="GO:0000160">
    <property type="term" value="P:phosphorelay signal transduction system"/>
    <property type="evidence" value="ECO:0007669"/>
    <property type="project" value="InterPro"/>
</dbReference>
<dbReference type="Gene3D" id="3.40.50.2300">
    <property type="match status" value="1"/>
</dbReference>
<dbReference type="Proteomes" id="UP000468707">
    <property type="component" value="Unassembled WGS sequence"/>
</dbReference>
<evidence type="ECO:0000259" key="3">
    <source>
        <dbReference type="PROSITE" id="PS50110"/>
    </source>
</evidence>